<evidence type="ECO:0008006" key="4">
    <source>
        <dbReference type="Google" id="ProtNLM"/>
    </source>
</evidence>
<dbReference type="EMBL" id="RBUA01001170">
    <property type="protein sequence ID" value="RMU48290.1"/>
    <property type="molecule type" value="Genomic_DNA"/>
</dbReference>
<evidence type="ECO:0000313" key="2">
    <source>
        <dbReference type="EMBL" id="RMU48290.1"/>
    </source>
</evidence>
<gene>
    <name evidence="2" type="ORF">ALP29_04988</name>
</gene>
<feature type="region of interest" description="Disordered" evidence="1">
    <location>
        <begin position="48"/>
        <end position="126"/>
    </location>
</feature>
<dbReference type="Pfam" id="PF12293">
    <property type="entry name" value="T4BSS_DotH_IcmK"/>
    <property type="match status" value="1"/>
</dbReference>
<organism evidence="2 3">
    <name type="scientific">Pseudomonas syringae pv. avii</name>
    <dbReference type="NCBI Taxonomy" id="663959"/>
    <lineage>
        <taxon>Bacteria</taxon>
        <taxon>Pseudomonadati</taxon>
        <taxon>Pseudomonadota</taxon>
        <taxon>Gammaproteobacteria</taxon>
        <taxon>Pseudomonadales</taxon>
        <taxon>Pseudomonadaceae</taxon>
        <taxon>Pseudomonas</taxon>
        <taxon>Pseudomonas syringae</taxon>
    </lineage>
</organism>
<comment type="caution">
    <text evidence="2">The sequence shown here is derived from an EMBL/GenBank/DDBJ whole genome shotgun (WGS) entry which is preliminary data.</text>
</comment>
<proteinExistence type="predicted"/>
<dbReference type="AlphaFoldDB" id="A0A3M5UQZ2"/>
<name>A0A3M5UQZ2_PSESX</name>
<evidence type="ECO:0000313" key="3">
    <source>
        <dbReference type="Proteomes" id="UP000280395"/>
    </source>
</evidence>
<sequence>MIRTGAFGARLIGSARQEPPMKTSIALALWLAASGYAWADETVSPEAAPAKSAVPPSAPVPPATGAAPSGWATGVGVNPAAQKAGSPAQGNGPVNAAPAQQPSGNDPLPPPPSELFQKAQDSVSPLTPQEIRQLRGQVGEVDKAMAAPQVAIVPRISAQTVNLSPGASLPLVRTAVNYPTSLTFIDSTGAPWKLGAAPISGNPDITPYYVPNSPVMVLYAGKPFASGNVTVYLEGLAVPIMLNVSSGESDTKAQTWTVDSRLDLRVPRRGPGAQPGAAPEVRIGLHDRVLQGFLDGVPPKEAKQLKTTGNVPDTTVWQMGDDLYIRTRADIRDEFESTLSSADGTHLWKLPVTPYVSFSVMGHTAALNVALE</sequence>
<protein>
    <recommendedName>
        <fullName evidence="4">Conjugal transfer protein TraN</fullName>
    </recommendedName>
</protein>
<dbReference type="InterPro" id="IPR022073">
    <property type="entry name" value="T4BSS_DotH_IcmK"/>
</dbReference>
<accession>A0A3M5UQZ2</accession>
<dbReference type="Proteomes" id="UP000280395">
    <property type="component" value="Unassembled WGS sequence"/>
</dbReference>
<evidence type="ECO:0000256" key="1">
    <source>
        <dbReference type="SAM" id="MobiDB-lite"/>
    </source>
</evidence>
<reference evidence="2 3" key="1">
    <citation type="submission" date="2018-08" db="EMBL/GenBank/DDBJ databases">
        <title>Recombination of ecologically and evolutionarily significant loci maintains genetic cohesion in the Pseudomonas syringae species complex.</title>
        <authorList>
            <person name="Dillon M."/>
            <person name="Thakur S."/>
            <person name="Almeida R.N.D."/>
            <person name="Weir B.S."/>
            <person name="Guttman D.S."/>
        </authorList>
    </citation>
    <scope>NUCLEOTIDE SEQUENCE [LARGE SCALE GENOMIC DNA]</scope>
    <source>
        <strain evidence="2 3">ICMP 14479</strain>
    </source>
</reference>